<feature type="compositionally biased region" description="Polar residues" evidence="1">
    <location>
        <begin position="153"/>
        <end position="166"/>
    </location>
</feature>
<sequence length="174" mass="17774">MSKALPIIIAVIVAGAGGFFGGMQYQKTRLNSARKNFVGQNLTQEQRDQMRQQFANGQGGGFAGGSGARGGARANAAAAAGEIIAKDDMSITVKLQGGGSASPDPSRQGRAEADGSQGGSKIVFYSGSTEVGKFEQGTADDLAVGKNVWVTGTANDDGSLTAQNIQIRPALPQP</sequence>
<dbReference type="EMBL" id="LCQN01000016">
    <property type="protein sequence ID" value="KKW16883.1"/>
    <property type="molecule type" value="Genomic_DNA"/>
</dbReference>
<dbReference type="Proteomes" id="UP000033982">
    <property type="component" value="Unassembled WGS sequence"/>
</dbReference>
<evidence type="ECO:0000256" key="1">
    <source>
        <dbReference type="SAM" id="MobiDB-lite"/>
    </source>
</evidence>
<feature type="region of interest" description="Disordered" evidence="1">
    <location>
        <begin position="94"/>
        <end position="122"/>
    </location>
</feature>
<feature type="region of interest" description="Disordered" evidence="1">
    <location>
        <begin position="153"/>
        <end position="174"/>
    </location>
</feature>
<proteinExistence type="predicted"/>
<keyword evidence="2" id="KW-0812">Transmembrane</keyword>
<accession>A0A0G1WDP3</accession>
<keyword evidence="2" id="KW-0472">Membrane</keyword>
<feature type="transmembrane region" description="Helical" evidence="2">
    <location>
        <begin position="6"/>
        <end position="25"/>
    </location>
</feature>
<evidence type="ECO:0008006" key="5">
    <source>
        <dbReference type="Google" id="ProtNLM"/>
    </source>
</evidence>
<name>A0A0G1WDP3_9BACT</name>
<organism evidence="3 4">
    <name type="scientific">Candidatus Magasanikbacteria bacterium GW2011_GWA2_50_22</name>
    <dbReference type="NCBI Taxonomy" id="1619043"/>
    <lineage>
        <taxon>Bacteria</taxon>
        <taxon>Candidatus Magasanikiibacteriota</taxon>
    </lineage>
</organism>
<evidence type="ECO:0000313" key="3">
    <source>
        <dbReference type="EMBL" id="KKW16883.1"/>
    </source>
</evidence>
<keyword evidence="2" id="KW-1133">Transmembrane helix</keyword>
<comment type="caution">
    <text evidence="3">The sequence shown here is derived from an EMBL/GenBank/DDBJ whole genome shotgun (WGS) entry which is preliminary data.</text>
</comment>
<evidence type="ECO:0000313" key="4">
    <source>
        <dbReference type="Proteomes" id="UP000033982"/>
    </source>
</evidence>
<dbReference type="AlphaFoldDB" id="A0A0G1WDP3"/>
<protein>
    <recommendedName>
        <fullName evidence="5">DUF5666 domain-containing protein</fullName>
    </recommendedName>
</protein>
<gene>
    <name evidence="3" type="ORF">UY58_C0016G0005</name>
</gene>
<evidence type="ECO:0000256" key="2">
    <source>
        <dbReference type="SAM" id="Phobius"/>
    </source>
</evidence>
<reference evidence="3 4" key="1">
    <citation type="journal article" date="2015" name="Nature">
        <title>rRNA introns, odd ribosomes, and small enigmatic genomes across a large radiation of phyla.</title>
        <authorList>
            <person name="Brown C.T."/>
            <person name="Hug L.A."/>
            <person name="Thomas B.C."/>
            <person name="Sharon I."/>
            <person name="Castelle C.J."/>
            <person name="Singh A."/>
            <person name="Wilkins M.J."/>
            <person name="Williams K.H."/>
            <person name="Banfield J.F."/>
        </authorList>
    </citation>
    <scope>NUCLEOTIDE SEQUENCE [LARGE SCALE GENOMIC DNA]</scope>
</reference>